<dbReference type="Gene3D" id="3.50.50.60">
    <property type="entry name" value="FAD/NAD(P)-binding domain"/>
    <property type="match status" value="1"/>
</dbReference>
<dbReference type="PANTHER" id="PTHR10961:SF7">
    <property type="entry name" value="FAD DEPENDENT OXIDOREDUCTASE DOMAIN-CONTAINING PROTEIN"/>
    <property type="match status" value="1"/>
</dbReference>
<comment type="caution">
    <text evidence="6">The sequence shown here is derived from an EMBL/GenBank/DDBJ whole genome shotgun (WGS) entry which is preliminary data.</text>
</comment>
<keyword evidence="3" id="KW-0274">FAD</keyword>
<dbReference type="NCBIfam" id="NF008425">
    <property type="entry name" value="PRK11259.1"/>
    <property type="match status" value="1"/>
</dbReference>
<organism evidence="6 7">
    <name type="scientific">Microvirga terricola</name>
    <dbReference type="NCBI Taxonomy" id="2719797"/>
    <lineage>
        <taxon>Bacteria</taxon>
        <taxon>Pseudomonadati</taxon>
        <taxon>Pseudomonadota</taxon>
        <taxon>Alphaproteobacteria</taxon>
        <taxon>Hyphomicrobiales</taxon>
        <taxon>Methylobacteriaceae</taxon>
        <taxon>Microvirga</taxon>
    </lineage>
</organism>
<feature type="domain" description="FAD dependent oxidoreductase" evidence="5">
    <location>
        <begin position="9"/>
        <end position="371"/>
    </location>
</feature>
<evidence type="ECO:0000256" key="2">
    <source>
        <dbReference type="ARBA" id="ARBA00022630"/>
    </source>
</evidence>
<dbReference type="EC" id="1.5.3.2" evidence="6"/>
<dbReference type="SUPFAM" id="SSF54373">
    <property type="entry name" value="FAD-linked reductases, C-terminal domain"/>
    <property type="match status" value="1"/>
</dbReference>
<evidence type="ECO:0000256" key="1">
    <source>
        <dbReference type="ARBA" id="ARBA00001974"/>
    </source>
</evidence>
<dbReference type="InterPro" id="IPR006076">
    <property type="entry name" value="FAD-dep_OxRdtase"/>
</dbReference>
<evidence type="ECO:0000313" key="7">
    <source>
        <dbReference type="Proteomes" id="UP000707352"/>
    </source>
</evidence>
<evidence type="ECO:0000256" key="3">
    <source>
        <dbReference type="ARBA" id="ARBA00022827"/>
    </source>
</evidence>
<dbReference type="InterPro" id="IPR045170">
    <property type="entry name" value="MTOX"/>
</dbReference>
<evidence type="ECO:0000259" key="5">
    <source>
        <dbReference type="Pfam" id="PF01266"/>
    </source>
</evidence>
<dbReference type="Pfam" id="PF01266">
    <property type="entry name" value="DAO"/>
    <property type="match status" value="1"/>
</dbReference>
<sequence>MSKPLASCDVAVIGLGAMGSAAIYQLAKRGVKAIGIDRHSPPHDRGSTHGETRITRQAIGEGEAYVPLALRSNEIWRELEAETGRHLLTQNGCLIIGTEQTGSEGVIRAGFLNRTRRAAEHYRIPHEILNAAEIRRRFPQFAPQEQESGYFEPSGGYLNPEGCVAAQLERAEALGAALRRGTTVLSVRQEGDAVRIKTDQGDILAGEAILSAGAWAAGLLNAPFDKLFAPSRQVMHWFPVAANASQWEESPVFIWSHGPNPNDFFYGFPSLPGSGAIKTAGEQYEDRTDPDNVERNIGPTESREMYDQHVAGRLEGLIPSAVKAVTCLYTITPDSNFVIDRHPDANRILVVSPCSGHGFKHSAAIGEVAAQIVTDGQSRIDLSAFSLARFQSLGLL</sequence>
<evidence type="ECO:0000313" key="6">
    <source>
        <dbReference type="EMBL" id="NIX75063.1"/>
    </source>
</evidence>
<protein>
    <submittedName>
        <fullName evidence="6">N-methyl-L-tryptophan oxidase</fullName>
        <ecNumber evidence="6">1.5.3.2</ecNumber>
    </submittedName>
</protein>
<dbReference type="InterPro" id="IPR036188">
    <property type="entry name" value="FAD/NAD-bd_sf"/>
</dbReference>
<dbReference type="PANTHER" id="PTHR10961">
    <property type="entry name" value="PEROXISOMAL SARCOSINE OXIDASE"/>
    <property type="match status" value="1"/>
</dbReference>
<reference evidence="6 7" key="1">
    <citation type="submission" date="2020-03" db="EMBL/GenBank/DDBJ databases">
        <title>The genome sequence of Microvirga sp. c23x22.</title>
        <authorList>
            <person name="Zhang X."/>
        </authorList>
    </citation>
    <scope>NUCLEOTIDE SEQUENCE [LARGE SCALE GENOMIC DNA]</scope>
    <source>
        <strain evidence="7">c23x22</strain>
    </source>
</reference>
<name>A0ABX0V659_9HYPH</name>
<dbReference type="SUPFAM" id="SSF51905">
    <property type="entry name" value="FAD/NAD(P)-binding domain"/>
    <property type="match status" value="1"/>
</dbReference>
<dbReference type="Gene3D" id="3.30.9.10">
    <property type="entry name" value="D-Amino Acid Oxidase, subunit A, domain 2"/>
    <property type="match status" value="1"/>
</dbReference>
<keyword evidence="2" id="KW-0285">Flavoprotein</keyword>
<proteinExistence type="predicted"/>
<keyword evidence="4 6" id="KW-0560">Oxidoreductase</keyword>
<dbReference type="Proteomes" id="UP000707352">
    <property type="component" value="Unassembled WGS sequence"/>
</dbReference>
<accession>A0ABX0V659</accession>
<dbReference type="EMBL" id="JAATJS010000001">
    <property type="protein sequence ID" value="NIX75063.1"/>
    <property type="molecule type" value="Genomic_DNA"/>
</dbReference>
<gene>
    <name evidence="6" type="primary">solA</name>
    <name evidence="6" type="ORF">HB375_00365</name>
</gene>
<comment type="cofactor">
    <cofactor evidence="1">
        <name>FAD</name>
        <dbReference type="ChEBI" id="CHEBI:57692"/>
    </cofactor>
</comment>
<evidence type="ECO:0000256" key="4">
    <source>
        <dbReference type="ARBA" id="ARBA00023002"/>
    </source>
</evidence>
<dbReference type="RefSeq" id="WP_167670880.1">
    <property type="nucleotide sequence ID" value="NZ_JAATJS010000001.1"/>
</dbReference>
<dbReference type="GO" id="GO:0050131">
    <property type="term" value="F:N-methyl-L-amino-acid oxidase activity"/>
    <property type="evidence" value="ECO:0007669"/>
    <property type="project" value="UniProtKB-EC"/>
</dbReference>
<keyword evidence="7" id="KW-1185">Reference proteome</keyword>